<accession>A0A848MC94</accession>
<dbReference type="RefSeq" id="WP_169506438.1">
    <property type="nucleotide sequence ID" value="NZ_JABBPN010000021.1"/>
</dbReference>
<comment type="caution">
    <text evidence="1">The sequence shown here is derived from an EMBL/GenBank/DDBJ whole genome shotgun (WGS) entry which is preliminary data.</text>
</comment>
<dbReference type="Gene3D" id="3.40.50.720">
    <property type="entry name" value="NAD(P)-binding Rossmann-like Domain"/>
    <property type="match status" value="1"/>
</dbReference>
<proteinExistence type="predicted"/>
<name>A0A848MC94_PAELE</name>
<dbReference type="EMBL" id="JABBPN010000021">
    <property type="protein sequence ID" value="NMO97662.1"/>
    <property type="molecule type" value="Genomic_DNA"/>
</dbReference>
<evidence type="ECO:0000313" key="2">
    <source>
        <dbReference type="Proteomes" id="UP000565468"/>
    </source>
</evidence>
<reference evidence="1 2" key="1">
    <citation type="submission" date="2020-04" db="EMBL/GenBank/DDBJ databases">
        <title>Paenibacillus algicola sp. nov., a novel marine bacterium producing alginate lyase.</title>
        <authorList>
            <person name="Huang H."/>
        </authorList>
    </citation>
    <scope>NUCLEOTIDE SEQUENCE [LARGE SCALE GENOMIC DNA]</scope>
    <source>
        <strain evidence="1 2">L7-75</strain>
    </source>
</reference>
<gene>
    <name evidence="1" type="ORF">HII30_18015</name>
</gene>
<dbReference type="AlphaFoldDB" id="A0A848MC94"/>
<dbReference type="Pfam" id="PF10100">
    <property type="entry name" value="Staph_opine_DH"/>
    <property type="match status" value="1"/>
</dbReference>
<keyword evidence="2" id="KW-1185">Reference proteome</keyword>
<dbReference type="InterPro" id="IPR016935">
    <property type="entry name" value="Opine_metallophore_DH"/>
</dbReference>
<sequence length="452" mass="50967">MNIHREHLPADCTPGADNTQSVLILGTGPASLQLAVLMKQKWKACVGIAGRVSVRSETLFKSLEKKGYLISAEVQNDAHLPLKGECVIDHIFQGYEQVSGAWDTLILAVTTDAYIEVLKKIHRDVLKQAQTLLLVSPTLGSNSLVKHYLSTLESKAEVISFSTYLGDTRWKDDKPGHQVITTGVKKKLYIGSTHKSSQAISRWSELLQSLGLTLGVMDSPIEAETRNISLYVHPPLFMNEFSLNAIFGDNSVRKYVYKMFPEGPITQTLISTMLALWKEITSVVEKMSLKGVNLLQFMTDDNYPVRPESLSRQDIDHFTELDSIHQQYLLYVRYTSLLIDPFSEPDAEGRYFDFSAVPIRTLFVNRDGELEVPRMPKEDYYRIKIIQGIARFLQVDCPMIDQFISAYEHKLQTAAAAKSDVRLSNAFLVQSFEEDVTMICREIETLLEASTS</sequence>
<evidence type="ECO:0000313" key="1">
    <source>
        <dbReference type="EMBL" id="NMO97662.1"/>
    </source>
</evidence>
<organism evidence="1 2">
    <name type="scientific">Paenibacillus lemnae</name>
    <dbReference type="NCBI Taxonomy" id="1330551"/>
    <lineage>
        <taxon>Bacteria</taxon>
        <taxon>Bacillati</taxon>
        <taxon>Bacillota</taxon>
        <taxon>Bacilli</taxon>
        <taxon>Bacillales</taxon>
        <taxon>Paenibacillaceae</taxon>
        <taxon>Paenibacillus</taxon>
    </lineage>
</organism>
<dbReference type="Proteomes" id="UP000565468">
    <property type="component" value="Unassembled WGS sequence"/>
</dbReference>
<protein>
    <submittedName>
        <fullName evidence="1">Opine metallophore biosynthesis dehydrogenase</fullName>
    </submittedName>
</protein>